<feature type="binding site" evidence="2">
    <location>
        <position position="105"/>
    </location>
    <ligand>
        <name>Mn(2+)</name>
        <dbReference type="ChEBI" id="CHEBI:29035"/>
        <label>2</label>
    </ligand>
</feature>
<keyword evidence="5" id="KW-1185">Reference proteome</keyword>
<dbReference type="Pfam" id="PF07687">
    <property type="entry name" value="M20_dimer"/>
    <property type="match status" value="1"/>
</dbReference>
<dbReference type="InterPro" id="IPR011650">
    <property type="entry name" value="Peptidase_M20_dimer"/>
</dbReference>
<evidence type="ECO:0000256" key="2">
    <source>
        <dbReference type="PIRSR" id="PIRSR005962-1"/>
    </source>
</evidence>
<dbReference type="EMBL" id="FXBB01000032">
    <property type="protein sequence ID" value="SMG42886.1"/>
    <property type="molecule type" value="Genomic_DNA"/>
</dbReference>
<gene>
    <name evidence="4" type="ORF">SAMN06275492_1327</name>
</gene>
<dbReference type="SUPFAM" id="SSF55031">
    <property type="entry name" value="Bacterial exopeptidase dimerisation domain"/>
    <property type="match status" value="1"/>
</dbReference>
<reference evidence="5" key="1">
    <citation type="submission" date="2017-04" db="EMBL/GenBank/DDBJ databases">
        <authorList>
            <person name="Varghese N."/>
            <person name="Submissions S."/>
        </authorList>
    </citation>
    <scope>NUCLEOTIDE SEQUENCE [LARGE SCALE GENOMIC DNA]</scope>
    <source>
        <strain evidence="5">USBA 82</strain>
    </source>
</reference>
<feature type="domain" description="Peptidase M20 dimerisation" evidence="3">
    <location>
        <begin position="187"/>
        <end position="280"/>
    </location>
</feature>
<dbReference type="InterPro" id="IPR002933">
    <property type="entry name" value="Peptidase_M20"/>
</dbReference>
<dbReference type="PANTHER" id="PTHR11014:SF63">
    <property type="entry name" value="METALLOPEPTIDASE, PUTATIVE (AFU_ORTHOLOGUE AFUA_6G09600)-RELATED"/>
    <property type="match status" value="1"/>
</dbReference>
<dbReference type="Pfam" id="PF01546">
    <property type="entry name" value="Peptidase_M20"/>
    <property type="match status" value="1"/>
</dbReference>
<dbReference type="InterPro" id="IPR017439">
    <property type="entry name" value="Amidohydrolase"/>
</dbReference>
<dbReference type="STRING" id="561720.SAMN06275492_1327"/>
<dbReference type="Gene3D" id="3.30.70.360">
    <property type="match status" value="1"/>
</dbReference>
<dbReference type="CDD" id="cd03886">
    <property type="entry name" value="M20_Acy1"/>
    <property type="match status" value="1"/>
</dbReference>
<feature type="binding site" evidence="2">
    <location>
        <position position="163"/>
    </location>
    <ligand>
        <name>Mn(2+)</name>
        <dbReference type="ChEBI" id="CHEBI:29035"/>
        <label>2</label>
    </ligand>
</feature>
<dbReference type="FunFam" id="3.30.70.360:FF:000001">
    <property type="entry name" value="N-acetyldiaminopimelate deacetylase"/>
    <property type="match status" value="1"/>
</dbReference>
<dbReference type="GO" id="GO:0050118">
    <property type="term" value="F:N-acetyldiaminopimelate deacetylase activity"/>
    <property type="evidence" value="ECO:0007669"/>
    <property type="project" value="UniProtKB-ARBA"/>
</dbReference>
<dbReference type="NCBIfam" id="TIGR01891">
    <property type="entry name" value="amidohydrolases"/>
    <property type="match status" value="1"/>
</dbReference>
<name>A0A1X7KQ23_9BACT</name>
<dbReference type="SUPFAM" id="SSF53187">
    <property type="entry name" value="Zn-dependent exopeptidases"/>
    <property type="match status" value="1"/>
</dbReference>
<dbReference type="GO" id="GO:0019877">
    <property type="term" value="P:diaminopimelate biosynthetic process"/>
    <property type="evidence" value="ECO:0007669"/>
    <property type="project" value="UniProtKB-ARBA"/>
</dbReference>
<dbReference type="RefSeq" id="WP_085545282.1">
    <property type="nucleotide sequence ID" value="NZ_FXBB01000032.1"/>
</dbReference>
<keyword evidence="2" id="KW-0479">Metal-binding</keyword>
<keyword evidence="2" id="KW-0464">Manganese</keyword>
<dbReference type="PIRSF" id="PIRSF005962">
    <property type="entry name" value="Pept_M20D_amidohydro"/>
    <property type="match status" value="1"/>
</dbReference>
<evidence type="ECO:0000313" key="4">
    <source>
        <dbReference type="EMBL" id="SMG42886.1"/>
    </source>
</evidence>
<dbReference type="Gene3D" id="3.40.630.10">
    <property type="entry name" value="Zn peptidases"/>
    <property type="match status" value="1"/>
</dbReference>
<comment type="cofactor">
    <cofactor evidence="2">
        <name>Mn(2+)</name>
        <dbReference type="ChEBI" id="CHEBI:29035"/>
    </cofactor>
    <text evidence="2">The Mn(2+) ion enhances activity.</text>
</comment>
<evidence type="ECO:0000259" key="3">
    <source>
        <dbReference type="Pfam" id="PF07687"/>
    </source>
</evidence>
<dbReference type="Proteomes" id="UP000193355">
    <property type="component" value="Unassembled WGS sequence"/>
</dbReference>
<feature type="binding site" evidence="2">
    <location>
        <position position="137"/>
    </location>
    <ligand>
        <name>Mn(2+)</name>
        <dbReference type="ChEBI" id="CHEBI:29035"/>
        <label>2</label>
    </ligand>
</feature>
<organism evidence="4 5">
    <name type="scientific">Dethiosulfovibrio salsuginis</name>
    <dbReference type="NCBI Taxonomy" id="561720"/>
    <lineage>
        <taxon>Bacteria</taxon>
        <taxon>Thermotogati</taxon>
        <taxon>Synergistota</taxon>
        <taxon>Synergistia</taxon>
        <taxon>Synergistales</taxon>
        <taxon>Dethiosulfovibrionaceae</taxon>
        <taxon>Dethiosulfovibrio</taxon>
    </lineage>
</organism>
<accession>A0A1X7KQ23</accession>
<protein>
    <submittedName>
        <fullName evidence="4">Amidohydrolase</fullName>
    </submittedName>
</protein>
<dbReference type="PANTHER" id="PTHR11014">
    <property type="entry name" value="PEPTIDASE M20 FAMILY MEMBER"/>
    <property type="match status" value="1"/>
</dbReference>
<dbReference type="InterPro" id="IPR036264">
    <property type="entry name" value="Bact_exopeptidase_dim_dom"/>
</dbReference>
<keyword evidence="1 4" id="KW-0378">Hydrolase</keyword>
<feature type="binding site" evidence="2">
    <location>
        <position position="363"/>
    </location>
    <ligand>
        <name>Mn(2+)</name>
        <dbReference type="ChEBI" id="CHEBI:29035"/>
        <label>2</label>
    </ligand>
</feature>
<proteinExistence type="predicted"/>
<feature type="binding site" evidence="2">
    <location>
        <position position="103"/>
    </location>
    <ligand>
        <name>Mn(2+)</name>
        <dbReference type="ChEBI" id="CHEBI:29035"/>
        <label>2</label>
    </ligand>
</feature>
<dbReference type="AlphaFoldDB" id="A0A1X7KQ23"/>
<dbReference type="GO" id="GO:0046872">
    <property type="term" value="F:metal ion binding"/>
    <property type="evidence" value="ECO:0007669"/>
    <property type="project" value="UniProtKB-KW"/>
</dbReference>
<evidence type="ECO:0000256" key="1">
    <source>
        <dbReference type="ARBA" id="ARBA00022801"/>
    </source>
</evidence>
<dbReference type="OrthoDB" id="5892at2"/>
<evidence type="ECO:0000313" key="5">
    <source>
        <dbReference type="Proteomes" id="UP000193355"/>
    </source>
</evidence>
<sequence>MVDVSEVYGRAKGLASWLRDLRRDFHRHPELSMKEFRTSDKVAEVLTELGIPFEKGVGGTGIVARIGGEGPAVALRADMDALPMDEVSGREYGSTCPGAMHSCGHDAHTAMLLGAGSLLSSMELPGPVVLVFQPGEEIAEGASAMVETGFMESHDVKAIFGLHVHIPLSVGQIGVNKDRCCASVDNFRAVIKGRKAHGAYPNLGKDAIVMAGQALVQLQSVVAREVDPLDGAVLTVGTIHGGTAPNIISDEVVMEGTLRSHRPQDRELLSRRVVEIVSSVASCGGGEGEVSFNKGCPAVINDRAMSDMIISTGRDMLGESEVAVLERPTMGGEDFSFFSRKVPGGFFRLGAGSEAKGITYPAHTSDFDIDEDCLPVGSAMLTELALRWHSSRT</sequence>